<evidence type="ECO:0000313" key="2">
    <source>
        <dbReference type="Proteomes" id="UP000501690"/>
    </source>
</evidence>
<reference evidence="1 2" key="1">
    <citation type="submission" date="2019-04" db="EMBL/GenBank/DDBJ databases">
        <title>An improved genome assembly and genetic linkage map for asparagus bean, Vigna unguiculata ssp. sesquipedialis.</title>
        <authorList>
            <person name="Xia Q."/>
            <person name="Zhang R."/>
            <person name="Dong Y."/>
        </authorList>
    </citation>
    <scope>NUCLEOTIDE SEQUENCE [LARGE SCALE GENOMIC DNA]</scope>
    <source>
        <tissue evidence="1">Leaf</tissue>
    </source>
</reference>
<gene>
    <name evidence="1" type="ORF">DEO72_LG7g1780</name>
</gene>
<accession>A0A4D6MGB5</accession>
<organism evidence="1 2">
    <name type="scientific">Vigna unguiculata</name>
    <name type="common">Cowpea</name>
    <dbReference type="NCBI Taxonomy" id="3917"/>
    <lineage>
        <taxon>Eukaryota</taxon>
        <taxon>Viridiplantae</taxon>
        <taxon>Streptophyta</taxon>
        <taxon>Embryophyta</taxon>
        <taxon>Tracheophyta</taxon>
        <taxon>Spermatophyta</taxon>
        <taxon>Magnoliopsida</taxon>
        <taxon>eudicotyledons</taxon>
        <taxon>Gunneridae</taxon>
        <taxon>Pentapetalae</taxon>
        <taxon>rosids</taxon>
        <taxon>fabids</taxon>
        <taxon>Fabales</taxon>
        <taxon>Fabaceae</taxon>
        <taxon>Papilionoideae</taxon>
        <taxon>50 kb inversion clade</taxon>
        <taxon>NPAAA clade</taxon>
        <taxon>indigoferoid/millettioid clade</taxon>
        <taxon>Phaseoleae</taxon>
        <taxon>Vigna</taxon>
    </lineage>
</organism>
<keyword evidence="2" id="KW-1185">Reference proteome</keyword>
<evidence type="ECO:0000313" key="1">
    <source>
        <dbReference type="EMBL" id="QCE00490.1"/>
    </source>
</evidence>
<protein>
    <submittedName>
        <fullName evidence="1">Uncharacterized protein</fullName>
    </submittedName>
</protein>
<dbReference type="AlphaFoldDB" id="A0A4D6MGB5"/>
<name>A0A4D6MGB5_VIGUN</name>
<sequence>MNCRQMILPLVEFGCCEGCASGVSQILFRATSSPIEDPFGVSFIPVAMYVDDGAGVSVVDILNGGEAGSRMVVQAAGLVVRCASDDGAVVDDDIATVVARGEQVNYSEARWLLQAARRRVVVAAGRAEKTQLSRTIGAATVARFPTKARWAVAFRRGQWWPDMVVAAAECGGYGVGLTHHNFHAVWKRVALGEFGCCEGCASGVSQILFRATSSPIEDPFGVSFIPVAMYVDDGAGVSVVDILNGGEAGSRMVVQAAGLVVRCASDDGAVVDDDIATVVARGEQVNYSEARWLLQAARRRVVVAAGRAEKTQLSRTIGAATVARFPTKARWAVAFRRGQWWPDMVVAAAECGGYGVGLLRAGRLVAGWIKCVELPAGRSVELDYEREVGFGTQFPPSQEDIDSRIDVAMEIKLKRIEDKKNGWM</sequence>
<dbReference type="Proteomes" id="UP000501690">
    <property type="component" value="Linkage Group LG7"/>
</dbReference>
<dbReference type="EMBL" id="CP039351">
    <property type="protein sequence ID" value="QCE00490.1"/>
    <property type="molecule type" value="Genomic_DNA"/>
</dbReference>
<proteinExistence type="predicted"/>